<evidence type="ECO:0000313" key="3">
    <source>
        <dbReference type="Proteomes" id="UP001556098"/>
    </source>
</evidence>
<name>A0ABV3RIL1_9RHOB</name>
<dbReference type="CDD" id="cd04301">
    <property type="entry name" value="NAT_SF"/>
    <property type="match status" value="1"/>
</dbReference>
<protein>
    <submittedName>
        <fullName evidence="2">GNAT family N-acetyltransferase</fullName>
    </submittedName>
</protein>
<proteinExistence type="predicted"/>
<dbReference type="Pfam" id="PF00583">
    <property type="entry name" value="Acetyltransf_1"/>
    <property type="match status" value="1"/>
</dbReference>
<dbReference type="PROSITE" id="PS51186">
    <property type="entry name" value="GNAT"/>
    <property type="match status" value="1"/>
</dbReference>
<dbReference type="EMBL" id="JBFNXX010000002">
    <property type="protein sequence ID" value="MEW9918716.1"/>
    <property type="molecule type" value="Genomic_DNA"/>
</dbReference>
<comment type="caution">
    <text evidence="2">The sequence shown here is derived from an EMBL/GenBank/DDBJ whole genome shotgun (WGS) entry which is preliminary data.</text>
</comment>
<gene>
    <name evidence="2" type="ORF">AB2B41_03825</name>
</gene>
<organism evidence="2 3">
    <name type="scientific">Sulfitobacter sediminis</name>
    <dbReference type="NCBI Taxonomy" id="3234186"/>
    <lineage>
        <taxon>Bacteria</taxon>
        <taxon>Pseudomonadati</taxon>
        <taxon>Pseudomonadota</taxon>
        <taxon>Alphaproteobacteria</taxon>
        <taxon>Rhodobacterales</taxon>
        <taxon>Roseobacteraceae</taxon>
        <taxon>Sulfitobacter</taxon>
    </lineage>
</organism>
<reference evidence="2 3" key="1">
    <citation type="submission" date="2024-07" db="EMBL/GenBank/DDBJ databases">
        <title>Marimonas sp.nov., isolated from tidal-flat sediment.</title>
        <authorList>
            <person name="Jayan J.N."/>
            <person name="Lee S.S."/>
        </authorList>
    </citation>
    <scope>NUCLEOTIDE SEQUENCE [LARGE SCALE GENOMIC DNA]</scope>
    <source>
        <strain evidence="2 3">MJW-29</strain>
    </source>
</reference>
<evidence type="ECO:0000313" key="2">
    <source>
        <dbReference type="EMBL" id="MEW9918716.1"/>
    </source>
</evidence>
<dbReference type="InterPro" id="IPR052777">
    <property type="entry name" value="Acetyltransferase_Enz"/>
</dbReference>
<dbReference type="Gene3D" id="3.40.630.30">
    <property type="match status" value="1"/>
</dbReference>
<dbReference type="InterPro" id="IPR000182">
    <property type="entry name" value="GNAT_dom"/>
</dbReference>
<dbReference type="InterPro" id="IPR016181">
    <property type="entry name" value="Acyl_CoA_acyltransferase"/>
</dbReference>
<feature type="domain" description="N-acetyltransferase" evidence="1">
    <location>
        <begin position="4"/>
        <end position="168"/>
    </location>
</feature>
<accession>A0ABV3RIL1</accession>
<dbReference type="PANTHER" id="PTHR43305">
    <property type="entry name" value="FAMILY N-ACETYLTRANSFERASE, PUTATIVE (AFU_ORTHOLOGUE AFUA_2G01380)-RELATED"/>
    <property type="match status" value="1"/>
</dbReference>
<evidence type="ECO:0000259" key="1">
    <source>
        <dbReference type="PROSITE" id="PS51186"/>
    </source>
</evidence>
<dbReference type="Proteomes" id="UP001556098">
    <property type="component" value="Unassembled WGS sequence"/>
</dbReference>
<dbReference type="RefSeq" id="WP_367876416.1">
    <property type="nucleotide sequence ID" value="NZ_JBFNXX010000002.1"/>
</dbReference>
<dbReference type="PANTHER" id="PTHR43305:SF1">
    <property type="entry name" value="FAMILY N-ACETYLTRANSFERASE, PUTATIVE (AFU_ORTHOLOGUE AFUA_2G01380)-RELATED"/>
    <property type="match status" value="1"/>
</dbReference>
<sequence>MTGIRIQPAEDPADIEAVRKLCWAYRDFLLGNSPRDREITETFYPTEKYQALMADLPRLHARPKGIILLARDATGTAVGCGMTHALAHETAEIKRVFVTDAARGKGIAAGICEALIAQARTDGYSRIVLDTSKSLAAAQSLYSRLGFSLRGPYQPIPDDVLPDLLFFELKL</sequence>
<dbReference type="SUPFAM" id="SSF55729">
    <property type="entry name" value="Acyl-CoA N-acyltransferases (Nat)"/>
    <property type="match status" value="1"/>
</dbReference>
<keyword evidence="3" id="KW-1185">Reference proteome</keyword>